<dbReference type="EMBL" id="CP010897">
    <property type="protein sequence ID" value="AJP57317.1"/>
    <property type="molecule type" value="Genomic_DNA"/>
</dbReference>
<name>A0ABM5SXP6_9BURK</name>
<evidence type="ECO:0000256" key="1">
    <source>
        <dbReference type="SAM" id="MobiDB-lite"/>
    </source>
</evidence>
<organism evidence="2 3">
    <name type="scientific">Pandoraea vervacti</name>
    <dbReference type="NCBI Taxonomy" id="656178"/>
    <lineage>
        <taxon>Bacteria</taxon>
        <taxon>Pseudomonadati</taxon>
        <taxon>Pseudomonadota</taxon>
        <taxon>Betaproteobacteria</taxon>
        <taxon>Burkholderiales</taxon>
        <taxon>Burkholderiaceae</taxon>
        <taxon>Pandoraea</taxon>
    </lineage>
</organism>
<sequence length="994" mass="108806">MGSEHLPLSNAQPGSVRLRSRSPSMPDLMKPGRHAPATVVLTPAQMPSSFVDRQGVRRFSELSAWPSRESMTLHYHSERDASGSPAPRAPRAPAPGATRFDSRPSVELVQARMDGVNIADLQRLEPAIRKFLLDSRIGGIGEHAVKKSERTTPDLGAHPDDIAALSMPSSQYPVILTCRKALDLDAVDLLPIDTVAVGMADVGLEELGIPPPVHPPADTPQTAPDVRDIIPKLYQQMLGVSAVFQVDGKWNIGTASGVAQMQARLDVSNLMIVTFSTASTTYLYFAQDIDPHQSTAPMLPVEWLMNHADTFDAGRLKVVDARRRVRNASAQSAGASAFAYRGIRPAISSVPRQADQVIAKAIELDVKDHEILTRLHVNRLVDVEASSADMLLPLRKVTNRAINYLYLRDAGVRAANSPLRSVRGLQRMACIVNEIRDQWILGHRASMTLSAQKLFDPRLLQNFTNALDHAHDDSKATSALFSKAISAYLHLLTALMADSVLTPLAVWDTLKTHDGQRFTSMLGERTRVVPASHVGPNRARGDAAPARAYVRLMDQFFIQHLFVSSITSLLVAEPSLKCEGFYRKVFQAAKPGNAVAPDAVAIRHELERKGYVGRTAAVQISKKNLRSMHRHAFQVLNETSAPLRDNDLKHAEFDRLAPVDKLLDGLRELLCSETFERMESFSFTTTLREDMPTLPVSEHHALRDMMVSTVETAWSKALPREALPAKVTRSLIESEGKALGHHVAQARKPARDQIIERAGQAYVQHLRTHPDATKADLIAARERIRAAAMDEYRKLVGTHNARTERVAHAAAALSADHAATRASALMTQRVAAAAAIGTAAPKESDAFPSQFAQTADARAREREATRQGLAESHQTFQDVRNTLARVVQDKALEKSIAQTKARAKRESEAQIACAADAYRKAMAQEPHARASTWTWQRAAESFKSASRLSVSSVDSDEAMETAFRILLPDPPASPVGARQRDPGSGRQADPSAGH</sequence>
<gene>
    <name evidence="2" type="ORF">UC34_10485</name>
</gene>
<reference evidence="3" key="1">
    <citation type="submission" date="2015-02" db="EMBL/GenBank/DDBJ databases">
        <title>Complete Genome Sequencing of Pandoraea vervacti NS15 sp. nov.</title>
        <authorList>
            <person name="Chan K.-G."/>
        </authorList>
    </citation>
    <scope>NUCLEOTIDE SEQUENCE [LARGE SCALE GENOMIC DNA]</scope>
    <source>
        <strain evidence="3">NS15</strain>
    </source>
</reference>
<protein>
    <submittedName>
        <fullName evidence="2">Uncharacterized protein</fullName>
    </submittedName>
</protein>
<evidence type="ECO:0000313" key="2">
    <source>
        <dbReference type="EMBL" id="AJP57317.1"/>
    </source>
</evidence>
<evidence type="ECO:0000313" key="3">
    <source>
        <dbReference type="Proteomes" id="UP000035085"/>
    </source>
</evidence>
<feature type="region of interest" description="Disordered" evidence="1">
    <location>
        <begin position="962"/>
        <end position="994"/>
    </location>
</feature>
<feature type="region of interest" description="Disordered" evidence="1">
    <location>
        <begin position="1"/>
        <end position="36"/>
    </location>
</feature>
<accession>A0ABM5SXP6</accession>
<dbReference type="Proteomes" id="UP000035085">
    <property type="component" value="Chromosome"/>
</dbReference>
<feature type="region of interest" description="Disordered" evidence="1">
    <location>
        <begin position="843"/>
        <end position="874"/>
    </location>
</feature>
<feature type="region of interest" description="Disordered" evidence="1">
    <location>
        <begin position="76"/>
        <end position="103"/>
    </location>
</feature>
<proteinExistence type="predicted"/>
<keyword evidence="3" id="KW-1185">Reference proteome</keyword>